<gene>
    <name evidence="4" type="ORF">C0081_06835</name>
</gene>
<dbReference type="GO" id="GO:0008736">
    <property type="term" value="F:L-fucose isomerase activity"/>
    <property type="evidence" value="ECO:0007669"/>
    <property type="project" value="InterPro"/>
</dbReference>
<dbReference type="GO" id="GO:0006004">
    <property type="term" value="P:fucose metabolic process"/>
    <property type="evidence" value="ECO:0007669"/>
    <property type="project" value="InterPro"/>
</dbReference>
<comment type="caution">
    <text evidence="4">The sequence shown here is derived from an EMBL/GenBank/DDBJ whole genome shotgun (WGS) entry which is preliminary data.</text>
</comment>
<dbReference type="OrthoDB" id="5838738at2"/>
<reference evidence="4 5" key="1">
    <citation type="submission" date="2018-01" db="EMBL/GenBank/DDBJ databases">
        <title>The draft genome sequence of Cohaesibacter sp. H1304.</title>
        <authorList>
            <person name="Wang N.-N."/>
            <person name="Du Z.-J."/>
        </authorList>
    </citation>
    <scope>NUCLEOTIDE SEQUENCE [LARGE SCALE GENOMIC DNA]</scope>
    <source>
        <strain evidence="4 5">H1304</strain>
    </source>
</reference>
<sequence length="477" mass="52318">MRTTEKRTTLGLVVGTRNIFNGEMAIDARKQLMKLMDELGFGSVILPLDATPFGAVETRADAFKYAKLFKEQREEIDGIVVILPNFGDEIGIVETIHGAGLNVPVLVQACNDDVEKVDVRSRRDAFCGKISVTNNFYQYGIPFTDTTSHTSDIDGQEFKHDLQNFAATCRTVRGLSNARIGSIGARTGAFQTVRYSEKLLQASGITVVTCDLSEMIFGAQRLKDDDAAVQQRLEELQDYGKIAPCIAKEKVLRQAKFTTVVNRWMEENECDASAIQCWTSIQDNYGCATCATMSMMGEDLMPSACEVDVAGAISMYALTLAAGTPSGLLDWNNNYASDPDKCVCTHCSNYPKSFMGSEVEIGNLDVLGTVLEEDSCFGAIKGKVAPGPMTYFRLSTDDAKGTIRTYVGKGEFTDDPFGMDGGIAVCHVTKLRKLLKHICANGFEHHVAMVRGDVANVVDEAISKYLKWDLYHHGLDE</sequence>
<dbReference type="InterPro" id="IPR015888">
    <property type="entry name" value="Fuc_isomerase_C"/>
</dbReference>
<dbReference type="SUPFAM" id="SSF53743">
    <property type="entry name" value="FucI/AraA N-terminal and middle domains"/>
    <property type="match status" value="1"/>
</dbReference>
<dbReference type="RefSeq" id="WP_101533070.1">
    <property type="nucleotide sequence ID" value="NZ_PKUQ01000012.1"/>
</dbReference>
<keyword evidence="2" id="KW-0119">Carbohydrate metabolism</keyword>
<dbReference type="Pfam" id="PF02952">
    <property type="entry name" value="Fucose_iso_C"/>
    <property type="match status" value="1"/>
</dbReference>
<evidence type="ECO:0000313" key="5">
    <source>
        <dbReference type="Proteomes" id="UP000234881"/>
    </source>
</evidence>
<dbReference type="Proteomes" id="UP000234881">
    <property type="component" value="Unassembled WGS sequence"/>
</dbReference>
<keyword evidence="5" id="KW-1185">Reference proteome</keyword>
<dbReference type="PANTHER" id="PTHR36120:SF1">
    <property type="entry name" value="L-FUCOSE ISOMERASE C-TERMINAL DOMAIN-CONTAINING PROTEIN"/>
    <property type="match status" value="1"/>
</dbReference>
<protein>
    <submittedName>
        <fullName evidence="4">Fucose isomerase</fullName>
    </submittedName>
</protein>
<evidence type="ECO:0000259" key="3">
    <source>
        <dbReference type="Pfam" id="PF02952"/>
    </source>
</evidence>
<evidence type="ECO:0000256" key="2">
    <source>
        <dbReference type="ARBA" id="ARBA00023277"/>
    </source>
</evidence>
<keyword evidence="1 4" id="KW-0413">Isomerase</keyword>
<evidence type="ECO:0000313" key="4">
    <source>
        <dbReference type="EMBL" id="PLW77980.1"/>
    </source>
</evidence>
<feature type="domain" description="L-fucose isomerase C-terminal" evidence="3">
    <location>
        <begin position="344"/>
        <end position="471"/>
    </location>
</feature>
<accession>A0A2N5XU27</accession>
<proteinExistence type="predicted"/>
<dbReference type="AlphaFoldDB" id="A0A2N5XU27"/>
<organism evidence="4 5">
    <name type="scientific">Cohaesibacter celericrescens</name>
    <dbReference type="NCBI Taxonomy" id="2067669"/>
    <lineage>
        <taxon>Bacteria</taxon>
        <taxon>Pseudomonadati</taxon>
        <taxon>Pseudomonadota</taxon>
        <taxon>Alphaproteobacteria</taxon>
        <taxon>Hyphomicrobiales</taxon>
        <taxon>Cohaesibacteraceae</taxon>
    </lineage>
</organism>
<dbReference type="EMBL" id="PKUQ01000012">
    <property type="protein sequence ID" value="PLW77980.1"/>
    <property type="molecule type" value="Genomic_DNA"/>
</dbReference>
<dbReference type="InterPro" id="IPR009015">
    <property type="entry name" value="Fucose_isomerase_N/cen_sf"/>
</dbReference>
<name>A0A2N5XU27_9HYPH</name>
<dbReference type="GO" id="GO:0005737">
    <property type="term" value="C:cytoplasm"/>
    <property type="evidence" value="ECO:0007669"/>
    <property type="project" value="InterPro"/>
</dbReference>
<evidence type="ECO:0000256" key="1">
    <source>
        <dbReference type="ARBA" id="ARBA00023235"/>
    </source>
</evidence>
<dbReference type="PANTHER" id="PTHR36120">
    <property type="entry name" value="FUCOSE ISOMERASE"/>
    <property type="match status" value="1"/>
</dbReference>